<keyword evidence="2" id="KW-1185">Reference proteome</keyword>
<accession>A0ACC1PAP9</accession>
<organism evidence="1 2">
    <name type="scientific">Xylaria curta</name>
    <dbReference type="NCBI Taxonomy" id="42375"/>
    <lineage>
        <taxon>Eukaryota</taxon>
        <taxon>Fungi</taxon>
        <taxon>Dikarya</taxon>
        <taxon>Ascomycota</taxon>
        <taxon>Pezizomycotina</taxon>
        <taxon>Sordariomycetes</taxon>
        <taxon>Xylariomycetidae</taxon>
        <taxon>Xylariales</taxon>
        <taxon>Xylariaceae</taxon>
        <taxon>Xylaria</taxon>
    </lineage>
</organism>
<dbReference type="Proteomes" id="UP001143856">
    <property type="component" value="Unassembled WGS sequence"/>
</dbReference>
<dbReference type="EMBL" id="JAPDGR010000611">
    <property type="protein sequence ID" value="KAJ2988743.1"/>
    <property type="molecule type" value="Genomic_DNA"/>
</dbReference>
<reference evidence="1" key="1">
    <citation type="submission" date="2022-10" db="EMBL/GenBank/DDBJ databases">
        <title>Genome Sequence of Xylaria curta.</title>
        <authorList>
            <person name="Buettner E."/>
        </authorList>
    </citation>
    <scope>NUCLEOTIDE SEQUENCE</scope>
    <source>
        <strain evidence="1">Babe10</strain>
    </source>
</reference>
<proteinExistence type="predicted"/>
<name>A0ACC1PAP9_9PEZI</name>
<evidence type="ECO:0000313" key="2">
    <source>
        <dbReference type="Proteomes" id="UP001143856"/>
    </source>
</evidence>
<gene>
    <name evidence="1" type="ORF">NUW58_g3822</name>
</gene>
<comment type="caution">
    <text evidence="1">The sequence shown here is derived from an EMBL/GenBank/DDBJ whole genome shotgun (WGS) entry which is preliminary data.</text>
</comment>
<evidence type="ECO:0000313" key="1">
    <source>
        <dbReference type="EMBL" id="KAJ2988743.1"/>
    </source>
</evidence>
<sequence>MLNLRFQFLLLLCLGTATSLTAAASAPLFCKCTCLKNSTLIQLSPQSSCTQCTHAFCLSQNLPICKDATENNVFSTCIQRDSRKDQIIVWGFLLGTAGLLGWAALKRIEQLREGKTAAQGLGTARLDTQNRAPYAPIPGAMG</sequence>
<protein>
    <submittedName>
        <fullName evidence="1">Uncharacterized protein</fullName>
    </submittedName>
</protein>